<sequence length="102" mass="11044">IWLDDLLPRVAAAATSDPHRASRVAACELLHGLTLWMIGKNAHRIIAAEGPGGEEEAAAKPTRFSRILGRLYPVMLSLAAGHDPLGRQLFGPLITSLVHWMT</sequence>
<dbReference type="AlphaFoldDB" id="A0A0D2M8A7"/>
<dbReference type="EMBL" id="KK106437">
    <property type="protein sequence ID" value="KIY91660.1"/>
    <property type="molecule type" value="Genomic_DNA"/>
</dbReference>
<gene>
    <name evidence="1" type="ORF">MNEG_16304</name>
</gene>
<keyword evidence="1" id="KW-0418">Kinase</keyword>
<proteinExistence type="predicted"/>
<dbReference type="GeneID" id="25734050"/>
<evidence type="ECO:0000313" key="1">
    <source>
        <dbReference type="EMBL" id="KIY91660.1"/>
    </source>
</evidence>
<keyword evidence="2" id="KW-1185">Reference proteome</keyword>
<dbReference type="Proteomes" id="UP000054498">
    <property type="component" value="Unassembled WGS sequence"/>
</dbReference>
<keyword evidence="1" id="KW-0808">Transferase</keyword>
<dbReference type="STRING" id="145388.A0A0D2M8A7"/>
<feature type="non-terminal residue" evidence="1">
    <location>
        <position position="1"/>
    </location>
</feature>
<organism evidence="1 2">
    <name type="scientific">Monoraphidium neglectum</name>
    <dbReference type="NCBI Taxonomy" id="145388"/>
    <lineage>
        <taxon>Eukaryota</taxon>
        <taxon>Viridiplantae</taxon>
        <taxon>Chlorophyta</taxon>
        <taxon>core chlorophytes</taxon>
        <taxon>Chlorophyceae</taxon>
        <taxon>CS clade</taxon>
        <taxon>Sphaeropleales</taxon>
        <taxon>Selenastraceae</taxon>
        <taxon>Monoraphidium</taxon>
    </lineage>
</organism>
<evidence type="ECO:0000313" key="2">
    <source>
        <dbReference type="Proteomes" id="UP000054498"/>
    </source>
</evidence>
<dbReference type="OrthoDB" id="568482at2759"/>
<accession>A0A0D2M8A7</accession>
<name>A0A0D2M8A7_9CHLO</name>
<dbReference type="GO" id="GO:0016301">
    <property type="term" value="F:kinase activity"/>
    <property type="evidence" value="ECO:0007669"/>
    <property type="project" value="UniProtKB-KW"/>
</dbReference>
<protein>
    <submittedName>
        <fullName evidence="1">DNA dependent protein kinase catalytic subunit</fullName>
    </submittedName>
</protein>
<feature type="non-terminal residue" evidence="1">
    <location>
        <position position="102"/>
    </location>
</feature>
<dbReference type="KEGG" id="mng:MNEG_16304"/>
<dbReference type="RefSeq" id="XP_013890680.1">
    <property type="nucleotide sequence ID" value="XM_014035226.1"/>
</dbReference>
<reference evidence="1 2" key="1">
    <citation type="journal article" date="2013" name="BMC Genomics">
        <title>Reconstruction of the lipid metabolism for the microalga Monoraphidium neglectum from its genome sequence reveals characteristics suitable for biofuel production.</title>
        <authorList>
            <person name="Bogen C."/>
            <person name="Al-Dilaimi A."/>
            <person name="Albersmeier A."/>
            <person name="Wichmann J."/>
            <person name="Grundmann M."/>
            <person name="Rupp O."/>
            <person name="Lauersen K.J."/>
            <person name="Blifernez-Klassen O."/>
            <person name="Kalinowski J."/>
            <person name="Goesmann A."/>
            <person name="Mussgnug J.H."/>
            <person name="Kruse O."/>
        </authorList>
    </citation>
    <scope>NUCLEOTIDE SEQUENCE [LARGE SCALE GENOMIC DNA]</scope>
    <source>
        <strain evidence="1 2">SAG 48.87</strain>
    </source>
</reference>